<evidence type="ECO:0000313" key="3">
    <source>
        <dbReference type="Proteomes" id="UP000000269"/>
    </source>
</evidence>
<organism evidence="2 3">
    <name type="scientific">Alkaliphilus oremlandii (strain OhILAs)</name>
    <name type="common">Clostridium oremlandii (strain OhILAs)</name>
    <dbReference type="NCBI Taxonomy" id="350688"/>
    <lineage>
        <taxon>Bacteria</taxon>
        <taxon>Bacillati</taxon>
        <taxon>Bacillota</taxon>
        <taxon>Clostridia</taxon>
        <taxon>Peptostreptococcales</taxon>
        <taxon>Natronincolaceae</taxon>
        <taxon>Alkaliphilus</taxon>
    </lineage>
</organism>
<dbReference type="Pfam" id="PF03432">
    <property type="entry name" value="Relaxase"/>
    <property type="match status" value="1"/>
</dbReference>
<dbReference type="InterPro" id="IPR005094">
    <property type="entry name" value="Endonuclease_MobA/VirD2"/>
</dbReference>
<feature type="domain" description="MobA/VirD2-like nuclease" evidence="1">
    <location>
        <begin position="129"/>
        <end position="257"/>
    </location>
</feature>
<dbReference type="Proteomes" id="UP000000269">
    <property type="component" value="Chromosome"/>
</dbReference>
<sequence length="429" mass="50183">MELNNTKGTWQYNLFTTVKENMAVSRSREEFVKNMNALGYKVKWDDSHKYITFTTPDGHIRRNNKLYPVEDFTKDALQRRFDVNKSNFDKGIKIDSNKNETKDISKLDKEMIFVEKLISEDKGNRAINYITRGDKTSAKLITGINCSPESALNEMMLTKKMFNKNEGRQFIHFVHSFHDHEDISPELAHEISLKLIEQERFKGFEILAATHTDEDHLHTHFILNTVNSETGMKWQQSIKEVKALIEFSNRLCEEYGLKYSYSNKKKKSYNKSETLGERKAKEEGRSWKQELQLAAKSVLKHSTSKEEFIKNMNQLGYAVKWDSTDDRVTFITSNGRPCRNTSLYPPKIFSKDAMEKRFSINKQFENSKQEFRHEVQMQAMQDIILETINKLSHNPSLGNSNYPFSYLEGQALKEKMKEKEKGEGLDWDR</sequence>
<proteinExistence type="predicted"/>
<evidence type="ECO:0000313" key="2">
    <source>
        <dbReference type="EMBL" id="ABW19454.1"/>
    </source>
</evidence>
<dbReference type="STRING" id="350688.Clos_1914"/>
<dbReference type="AlphaFoldDB" id="A8MI22"/>
<dbReference type="eggNOG" id="COG3843">
    <property type="taxonomic scope" value="Bacteria"/>
</dbReference>
<protein>
    <submittedName>
        <fullName evidence="2">Relaxase/mobilization nuclease family protein</fullName>
    </submittedName>
</protein>
<dbReference type="KEGG" id="aoe:Clos_1914"/>
<reference evidence="3" key="1">
    <citation type="submission" date="2007-10" db="EMBL/GenBank/DDBJ databases">
        <title>Complete genome of Alkaliphilus oremlandii OhILAs.</title>
        <authorList>
            <person name="Copeland A."/>
            <person name="Lucas S."/>
            <person name="Lapidus A."/>
            <person name="Barry K."/>
            <person name="Detter J.C."/>
            <person name="Glavina del Rio T."/>
            <person name="Hammon N."/>
            <person name="Israni S."/>
            <person name="Dalin E."/>
            <person name="Tice H."/>
            <person name="Pitluck S."/>
            <person name="Chain P."/>
            <person name="Malfatti S."/>
            <person name="Shin M."/>
            <person name="Vergez L."/>
            <person name="Schmutz J."/>
            <person name="Larimer F."/>
            <person name="Land M."/>
            <person name="Hauser L."/>
            <person name="Kyrpides N."/>
            <person name="Mikhailova N."/>
            <person name="Stolz J.F."/>
            <person name="Dawson A."/>
            <person name="Fisher E."/>
            <person name="Crable B."/>
            <person name="Perera E."/>
            <person name="Lisak J."/>
            <person name="Ranganathan M."/>
            <person name="Basu P."/>
            <person name="Richardson P."/>
        </authorList>
    </citation>
    <scope>NUCLEOTIDE SEQUENCE [LARGE SCALE GENOMIC DNA]</scope>
    <source>
        <strain evidence="3">OhILAs</strain>
    </source>
</reference>
<dbReference type="HOGENOM" id="CLU_052464_0_0_9"/>
<name>A8MI22_ALKOO</name>
<gene>
    <name evidence="2" type="ordered locus">Clos_1914</name>
</gene>
<accession>A8MI22</accession>
<evidence type="ECO:0000259" key="1">
    <source>
        <dbReference type="Pfam" id="PF03432"/>
    </source>
</evidence>
<keyword evidence="3" id="KW-1185">Reference proteome</keyword>
<dbReference type="EMBL" id="CP000853">
    <property type="protein sequence ID" value="ABW19454.1"/>
    <property type="molecule type" value="Genomic_DNA"/>
</dbReference>